<dbReference type="PaxDb" id="665571-STHERM_c04050"/>
<accession>E0RPR3</accession>
<dbReference type="KEGG" id="sta:STHERM_c04050"/>
<reference key="1">
    <citation type="submission" date="2009-08" db="EMBL/GenBank/DDBJ databases">
        <title>The genome sequence of Spirochaeta thermophila DSM6192.</title>
        <authorList>
            <person name="Angelov A."/>
            <person name="Mientus M."/>
            <person name="Wittenberg S."/>
            <person name="Lehmann R."/>
            <person name="Liesegang H."/>
            <person name="Daniel R."/>
            <person name="Liebl W."/>
        </authorList>
    </citation>
    <scope>NUCLEOTIDE SEQUENCE</scope>
    <source>
        <strain>DSM 6192</strain>
    </source>
</reference>
<dbReference type="Proteomes" id="UP000001296">
    <property type="component" value="Chromosome"/>
</dbReference>
<gene>
    <name evidence="1" type="ordered locus">STHERM_c04050</name>
</gene>
<name>E0RPR3_WINT6</name>
<dbReference type="AlphaFoldDB" id="E0RPR3"/>
<organism evidence="1 2">
    <name type="scientific">Winmispira thermophila (strain ATCC 49972 / DSM 6192 / RI 19.B1)</name>
    <name type="common">Spirochaeta thermophila</name>
    <dbReference type="NCBI Taxonomy" id="665571"/>
    <lineage>
        <taxon>Bacteria</taxon>
        <taxon>Pseudomonadati</taxon>
        <taxon>Spirochaetota</taxon>
        <taxon>Spirochaetia</taxon>
        <taxon>Winmispirales</taxon>
        <taxon>Winmispiraceae</taxon>
        <taxon>Winmispira</taxon>
    </lineage>
</organism>
<evidence type="ECO:0000313" key="2">
    <source>
        <dbReference type="Proteomes" id="UP000001296"/>
    </source>
</evidence>
<dbReference type="EMBL" id="CP001698">
    <property type="protein sequence ID" value="ADN01377.1"/>
    <property type="molecule type" value="Genomic_DNA"/>
</dbReference>
<dbReference type="Gene3D" id="2.130.10.10">
    <property type="entry name" value="YVTN repeat-like/Quinoprotein amine dehydrogenase"/>
    <property type="match status" value="1"/>
</dbReference>
<sequence length="33" mass="3773">MCIAGDRRVYGRVYTGTDGRGIVYWELERLPGL</sequence>
<protein>
    <submittedName>
        <fullName evidence="1">Uncharacterized protein</fullName>
    </submittedName>
</protein>
<proteinExistence type="predicted"/>
<reference evidence="1 2" key="2">
    <citation type="journal article" date="2010" name="J. Bacteriol.">
        <title>Genome sequence of the polysaccharide-degrading, thermophilic anaerobe Spirochaeta thermophila DSM 6192.</title>
        <authorList>
            <person name="Angelov A."/>
            <person name="Liebl S."/>
            <person name="Ballschmiter M."/>
            <person name="Bomeke M."/>
            <person name="Lehmann R."/>
            <person name="Liesegang H."/>
            <person name="Daniel R."/>
            <person name="Liebl W."/>
        </authorList>
    </citation>
    <scope>NUCLEOTIDE SEQUENCE [LARGE SCALE GENOMIC DNA]</scope>
    <source>
        <strain evidence="2">ATCC 49972 / DSM 6192 / RI 19.B1</strain>
    </source>
</reference>
<evidence type="ECO:0000313" key="1">
    <source>
        <dbReference type="EMBL" id="ADN01377.1"/>
    </source>
</evidence>
<dbReference type="HOGENOM" id="CLU_3383866_0_0_12"/>
<dbReference type="InterPro" id="IPR015943">
    <property type="entry name" value="WD40/YVTN_repeat-like_dom_sf"/>
</dbReference>